<gene>
    <name evidence="1" type="ORF">RRG08_065886</name>
</gene>
<feature type="non-terminal residue" evidence="1">
    <location>
        <position position="54"/>
    </location>
</feature>
<dbReference type="AlphaFoldDB" id="A0AAE1AJI2"/>
<dbReference type="EMBL" id="JAWDGP010001697">
    <property type="protein sequence ID" value="KAK3789094.1"/>
    <property type="molecule type" value="Genomic_DNA"/>
</dbReference>
<proteinExistence type="predicted"/>
<sequence length="54" mass="6084">MSTSRSQPIHFYSERGPFNECFRVDRVDIREEVIFPPSSIITSGSPGVKLVSVK</sequence>
<reference evidence="1" key="1">
    <citation type="journal article" date="2023" name="G3 (Bethesda)">
        <title>A reference genome for the long-term kleptoplast-retaining sea slug Elysia crispata morphotype clarki.</title>
        <authorList>
            <person name="Eastman K.E."/>
            <person name="Pendleton A.L."/>
            <person name="Shaikh M.A."/>
            <person name="Suttiyut T."/>
            <person name="Ogas R."/>
            <person name="Tomko P."/>
            <person name="Gavelis G."/>
            <person name="Widhalm J.R."/>
            <person name="Wisecaver J.H."/>
        </authorList>
    </citation>
    <scope>NUCLEOTIDE SEQUENCE</scope>
    <source>
        <strain evidence="1">ECLA1</strain>
    </source>
</reference>
<accession>A0AAE1AJI2</accession>
<evidence type="ECO:0000313" key="1">
    <source>
        <dbReference type="EMBL" id="KAK3789094.1"/>
    </source>
</evidence>
<name>A0AAE1AJI2_9GAST</name>
<organism evidence="1 2">
    <name type="scientific">Elysia crispata</name>
    <name type="common">lettuce slug</name>
    <dbReference type="NCBI Taxonomy" id="231223"/>
    <lineage>
        <taxon>Eukaryota</taxon>
        <taxon>Metazoa</taxon>
        <taxon>Spiralia</taxon>
        <taxon>Lophotrochozoa</taxon>
        <taxon>Mollusca</taxon>
        <taxon>Gastropoda</taxon>
        <taxon>Heterobranchia</taxon>
        <taxon>Euthyneura</taxon>
        <taxon>Panpulmonata</taxon>
        <taxon>Sacoglossa</taxon>
        <taxon>Placobranchoidea</taxon>
        <taxon>Plakobranchidae</taxon>
        <taxon>Elysia</taxon>
    </lineage>
</organism>
<evidence type="ECO:0000313" key="2">
    <source>
        <dbReference type="Proteomes" id="UP001283361"/>
    </source>
</evidence>
<comment type="caution">
    <text evidence="1">The sequence shown here is derived from an EMBL/GenBank/DDBJ whole genome shotgun (WGS) entry which is preliminary data.</text>
</comment>
<keyword evidence="2" id="KW-1185">Reference proteome</keyword>
<protein>
    <submittedName>
        <fullName evidence="1">Uncharacterized protein</fullName>
    </submittedName>
</protein>
<dbReference type="Proteomes" id="UP001283361">
    <property type="component" value="Unassembled WGS sequence"/>
</dbReference>